<dbReference type="AlphaFoldDB" id="A0A6A4G381"/>
<evidence type="ECO:0000313" key="2">
    <source>
        <dbReference type="EMBL" id="KAE9357962.1"/>
    </source>
</evidence>
<dbReference type="EMBL" id="QXFT01000043">
    <property type="protein sequence ID" value="KAE9357962.1"/>
    <property type="molecule type" value="Genomic_DNA"/>
</dbReference>
<organism evidence="2 3">
    <name type="scientific">Phytophthora rubi</name>
    <dbReference type="NCBI Taxonomy" id="129364"/>
    <lineage>
        <taxon>Eukaryota</taxon>
        <taxon>Sar</taxon>
        <taxon>Stramenopiles</taxon>
        <taxon>Oomycota</taxon>
        <taxon>Peronosporomycetes</taxon>
        <taxon>Peronosporales</taxon>
        <taxon>Peronosporaceae</taxon>
        <taxon>Phytophthora</taxon>
    </lineage>
</organism>
<evidence type="ECO:0000256" key="1">
    <source>
        <dbReference type="SAM" id="SignalP"/>
    </source>
</evidence>
<name>A0A6A4G381_9STRA</name>
<accession>A0A6A4G381</accession>
<protein>
    <recommendedName>
        <fullName evidence="4">Secreted protein</fullName>
    </recommendedName>
</protein>
<keyword evidence="1" id="KW-0732">Signal</keyword>
<feature type="chain" id="PRO_5025540591" description="Secreted protein" evidence="1">
    <location>
        <begin position="17"/>
        <end position="80"/>
    </location>
</feature>
<feature type="signal peptide" evidence="1">
    <location>
        <begin position="1"/>
        <end position="16"/>
    </location>
</feature>
<keyword evidence="3" id="KW-1185">Reference proteome</keyword>
<evidence type="ECO:0008006" key="4">
    <source>
        <dbReference type="Google" id="ProtNLM"/>
    </source>
</evidence>
<reference evidence="2 3" key="1">
    <citation type="submission" date="2018-08" db="EMBL/GenBank/DDBJ databases">
        <title>Genomic investigation of the strawberry pathogen Phytophthora fragariae indicates pathogenicity is determined by transcriptional variation in three key races.</title>
        <authorList>
            <person name="Adams T.M."/>
            <person name="Armitage A.D."/>
            <person name="Sobczyk M.K."/>
            <person name="Bates H.J."/>
            <person name="Dunwell J.M."/>
            <person name="Nellist C.F."/>
            <person name="Harrison R.J."/>
        </authorList>
    </citation>
    <scope>NUCLEOTIDE SEQUENCE [LARGE SCALE GENOMIC DNA]</scope>
    <source>
        <strain evidence="2 3">SCRP333</strain>
    </source>
</reference>
<dbReference type="Proteomes" id="UP000434957">
    <property type="component" value="Unassembled WGS sequence"/>
</dbReference>
<proteinExistence type="predicted"/>
<gene>
    <name evidence="2" type="ORF">PR003_g1544</name>
</gene>
<comment type="caution">
    <text evidence="2">The sequence shown here is derived from an EMBL/GenBank/DDBJ whole genome shotgun (WGS) entry which is preliminary data.</text>
</comment>
<evidence type="ECO:0000313" key="3">
    <source>
        <dbReference type="Proteomes" id="UP000434957"/>
    </source>
</evidence>
<sequence>MVLFTLWVTAYTWTRAASNKSAQTIYSFCSRSCRICGMPPTQTSTASMRSISAPRARQLLSTFTSRLRMTRPSLNSTRAR</sequence>